<dbReference type="PROSITE" id="PS00332">
    <property type="entry name" value="SOD_CU_ZN_2"/>
    <property type="match status" value="1"/>
</dbReference>
<organism evidence="5 6">
    <name type="scientific">Pseudoxanthomonas wuyuanensis</name>
    <dbReference type="NCBI Taxonomy" id="1073196"/>
    <lineage>
        <taxon>Bacteria</taxon>
        <taxon>Pseudomonadati</taxon>
        <taxon>Pseudomonadota</taxon>
        <taxon>Gammaproteobacteria</taxon>
        <taxon>Lysobacterales</taxon>
        <taxon>Lysobacteraceae</taxon>
        <taxon>Pseudoxanthomonas</taxon>
    </lineage>
</organism>
<dbReference type="AlphaFoldDB" id="A0A286D9R9"/>
<dbReference type="CDD" id="cd00305">
    <property type="entry name" value="Cu-Zn_Superoxide_Dismutase"/>
    <property type="match status" value="1"/>
</dbReference>
<dbReference type="Proteomes" id="UP000219374">
    <property type="component" value="Unassembled WGS sequence"/>
</dbReference>
<dbReference type="PROSITE" id="PS51257">
    <property type="entry name" value="PROKAR_LIPOPROTEIN"/>
    <property type="match status" value="1"/>
</dbReference>
<dbReference type="RefSeq" id="WP_238394678.1">
    <property type="nucleotide sequence ID" value="NZ_OCND01000007.1"/>
</dbReference>
<dbReference type="EC" id="1.15.1.1" evidence="2"/>
<protein>
    <recommendedName>
        <fullName evidence="2">Superoxide dismutase [Cu-Zn]</fullName>
        <ecNumber evidence="2">1.15.1.1</ecNumber>
    </recommendedName>
</protein>
<accession>A0A286D9R9</accession>
<reference evidence="5 6" key="1">
    <citation type="submission" date="2017-09" db="EMBL/GenBank/DDBJ databases">
        <authorList>
            <person name="Ehlers B."/>
            <person name="Leendertz F.H."/>
        </authorList>
    </citation>
    <scope>NUCLEOTIDE SEQUENCE [LARGE SCALE GENOMIC DNA]</scope>
    <source>
        <strain evidence="5 6">CGMCC 1.10978</strain>
    </source>
</reference>
<keyword evidence="6" id="KW-1185">Reference proteome</keyword>
<evidence type="ECO:0000256" key="1">
    <source>
        <dbReference type="ARBA" id="ARBA00010457"/>
    </source>
</evidence>
<dbReference type="SUPFAM" id="SSF49329">
    <property type="entry name" value="Cu,Zn superoxide dismutase-like"/>
    <property type="match status" value="1"/>
</dbReference>
<sequence length="188" mass="18396">MRIALMAAAAALSVAACSTAPEKPPVAAVPEIPTTSTASEAVANLASASGSLVSGRVKLVPMGKGVHITGVVGGLPAGSSHGFHVHEKGDCSAADASSAGAHFNPFNTAHGKAESGVHHAGDMDNIVADAEGVARIDVHVAGVTLGGGAVNDIASRALIVHAAADDYRSQPAGNAGARVACGLITVTR</sequence>
<dbReference type="InterPro" id="IPR024134">
    <property type="entry name" value="SOD_Cu/Zn_/chaperone"/>
</dbReference>
<gene>
    <name evidence="5" type="ORF">SAMN06296416_10766</name>
</gene>
<dbReference type="PRINTS" id="PR00068">
    <property type="entry name" value="CUZNDISMTASE"/>
</dbReference>
<dbReference type="InterPro" id="IPR001424">
    <property type="entry name" value="SOD_Cu_Zn_dom"/>
</dbReference>
<comment type="cofactor">
    <cofactor evidence="2">
        <name>Zn(2+)</name>
        <dbReference type="ChEBI" id="CHEBI:29105"/>
    </cofactor>
    <text evidence="2">Binds 1 zinc ion per subunit.</text>
</comment>
<feature type="signal peptide" evidence="3">
    <location>
        <begin position="1"/>
        <end position="20"/>
    </location>
</feature>
<dbReference type="PANTHER" id="PTHR10003">
    <property type="entry name" value="SUPEROXIDE DISMUTASE CU-ZN -RELATED"/>
    <property type="match status" value="1"/>
</dbReference>
<keyword evidence="2" id="KW-0862">Zinc</keyword>
<keyword evidence="2" id="KW-0479">Metal-binding</keyword>
<comment type="cofactor">
    <cofactor evidence="2">
        <name>Cu cation</name>
        <dbReference type="ChEBI" id="CHEBI:23378"/>
    </cofactor>
    <text evidence="2">Binds 1 copper ion per subunit.</text>
</comment>
<feature type="chain" id="PRO_5012764129" description="Superoxide dismutase [Cu-Zn]" evidence="3">
    <location>
        <begin position="21"/>
        <end position="188"/>
    </location>
</feature>
<keyword evidence="2" id="KW-0186">Copper</keyword>
<evidence type="ECO:0000256" key="3">
    <source>
        <dbReference type="SAM" id="SignalP"/>
    </source>
</evidence>
<dbReference type="GO" id="GO:0005507">
    <property type="term" value="F:copper ion binding"/>
    <property type="evidence" value="ECO:0007669"/>
    <property type="project" value="InterPro"/>
</dbReference>
<keyword evidence="2" id="KW-0560">Oxidoreductase</keyword>
<evidence type="ECO:0000259" key="4">
    <source>
        <dbReference type="Pfam" id="PF00080"/>
    </source>
</evidence>
<dbReference type="EMBL" id="OCND01000007">
    <property type="protein sequence ID" value="SOD55388.1"/>
    <property type="molecule type" value="Genomic_DNA"/>
</dbReference>
<name>A0A286D9R9_9GAMM</name>
<comment type="function">
    <text evidence="2">Destroys radicals which are normally produced within the cells and which are toxic to biological systems.</text>
</comment>
<dbReference type="InterPro" id="IPR018152">
    <property type="entry name" value="SOD_Cu/Zn_BS"/>
</dbReference>
<comment type="catalytic activity">
    <reaction evidence="2">
        <text>2 superoxide + 2 H(+) = H2O2 + O2</text>
        <dbReference type="Rhea" id="RHEA:20696"/>
        <dbReference type="ChEBI" id="CHEBI:15378"/>
        <dbReference type="ChEBI" id="CHEBI:15379"/>
        <dbReference type="ChEBI" id="CHEBI:16240"/>
        <dbReference type="ChEBI" id="CHEBI:18421"/>
        <dbReference type="EC" id="1.15.1.1"/>
    </reaction>
</comment>
<proteinExistence type="inferred from homology"/>
<feature type="domain" description="Superoxide dismutase copper/zinc binding" evidence="4">
    <location>
        <begin position="53"/>
        <end position="184"/>
    </location>
</feature>
<dbReference type="InterPro" id="IPR036423">
    <property type="entry name" value="SOD-like_Cu/Zn_dom_sf"/>
</dbReference>
<evidence type="ECO:0000313" key="5">
    <source>
        <dbReference type="EMBL" id="SOD55388.1"/>
    </source>
</evidence>
<dbReference type="GO" id="GO:0004784">
    <property type="term" value="F:superoxide dismutase activity"/>
    <property type="evidence" value="ECO:0007669"/>
    <property type="project" value="UniProtKB-EC"/>
</dbReference>
<keyword evidence="3" id="KW-0732">Signal</keyword>
<evidence type="ECO:0000256" key="2">
    <source>
        <dbReference type="RuleBase" id="RU000393"/>
    </source>
</evidence>
<comment type="similarity">
    <text evidence="1 2">Belongs to the Cu-Zn superoxide dismutase family.</text>
</comment>
<dbReference type="Gene3D" id="2.60.40.200">
    <property type="entry name" value="Superoxide dismutase, copper/zinc binding domain"/>
    <property type="match status" value="1"/>
</dbReference>
<evidence type="ECO:0000313" key="6">
    <source>
        <dbReference type="Proteomes" id="UP000219374"/>
    </source>
</evidence>
<dbReference type="PROSITE" id="PS00087">
    <property type="entry name" value="SOD_CU_ZN_1"/>
    <property type="match status" value="1"/>
</dbReference>
<dbReference type="Pfam" id="PF00080">
    <property type="entry name" value="Sod_Cu"/>
    <property type="match status" value="1"/>
</dbReference>